<feature type="compositionally biased region" description="Low complexity" evidence="1">
    <location>
        <begin position="14"/>
        <end position="32"/>
    </location>
</feature>
<dbReference type="EMBL" id="JAACFV010000063">
    <property type="protein sequence ID" value="KAF7507768.1"/>
    <property type="molecule type" value="Genomic_DNA"/>
</dbReference>
<evidence type="ECO:0000313" key="4">
    <source>
        <dbReference type="EMBL" id="KAF7507768.1"/>
    </source>
</evidence>
<feature type="region of interest" description="Disordered" evidence="1">
    <location>
        <begin position="1"/>
        <end position="38"/>
    </location>
</feature>
<keyword evidence="5" id="KW-1185">Reference proteome</keyword>
<evidence type="ECO:0000259" key="3">
    <source>
        <dbReference type="Pfam" id="PF25543"/>
    </source>
</evidence>
<dbReference type="Proteomes" id="UP000606974">
    <property type="component" value="Unassembled WGS sequence"/>
</dbReference>
<gene>
    <name evidence="4" type="ORF">GJ744_010069</name>
</gene>
<dbReference type="Pfam" id="PF25540">
    <property type="entry name" value="DUF7923"/>
    <property type="match status" value="1"/>
</dbReference>
<feature type="region of interest" description="Disordered" evidence="1">
    <location>
        <begin position="376"/>
        <end position="410"/>
    </location>
</feature>
<evidence type="ECO:0008006" key="6">
    <source>
        <dbReference type="Google" id="ProtNLM"/>
    </source>
</evidence>
<dbReference type="Pfam" id="PF25543">
    <property type="entry name" value="zf-CCCH_tandem"/>
    <property type="match status" value="1"/>
</dbReference>
<dbReference type="PANTHER" id="PTHR37543">
    <property type="entry name" value="CCCH ZINC FINGER DNA BINDING PROTEIN (AFU_ORTHOLOGUE AFUA_5G12760)"/>
    <property type="match status" value="1"/>
</dbReference>
<dbReference type="InterPro" id="IPR057654">
    <property type="entry name" value="Znf-CCCH_tandem"/>
</dbReference>
<comment type="caution">
    <text evidence="4">The sequence shown here is derived from an EMBL/GenBank/DDBJ whole genome shotgun (WGS) entry which is preliminary data.</text>
</comment>
<evidence type="ECO:0000256" key="1">
    <source>
        <dbReference type="SAM" id="MobiDB-lite"/>
    </source>
</evidence>
<feature type="domain" description="Tandem CCCH zinc finger" evidence="3">
    <location>
        <begin position="461"/>
        <end position="514"/>
    </location>
</feature>
<evidence type="ECO:0000313" key="5">
    <source>
        <dbReference type="Proteomes" id="UP000606974"/>
    </source>
</evidence>
<accession>A0A8H7AES6</accession>
<name>A0A8H7AES6_9EURO</name>
<dbReference type="PANTHER" id="PTHR37543:SF1">
    <property type="entry name" value="CCCH ZINC FINGER DNA BINDING PROTEIN (AFU_ORTHOLOGUE AFUA_5G12760)"/>
    <property type="match status" value="1"/>
</dbReference>
<proteinExistence type="predicted"/>
<protein>
    <recommendedName>
        <fullName evidence="6">C3H1-type domain-containing protein</fullName>
    </recommendedName>
</protein>
<sequence length="522" mass="58688">MSDNWPTMARFPTFSPESGNPFSSSPSYSNGNLTTARTMPDQSTIELFKDRHNRLMSTENEKNKLIEDLLCRLELTEDQYQRSRLDHDREIRYNREGQMRESQLQNQLRGVKGLMDRNAFVVVLLDGDGMIFSEELLQQGEKGGKEAASQLWGAMNDFVHRALPHLSSPKILARIYANVKGLGDVLQMSGIIDRATLFEDFARGFNGSKLLFDFIDVGNGKDKADDKITEIFKLYLHDIHCHQILLGCSHDNGYARLLDDTMGDAMLMDHITLLEGVPFERELANLRASFRTTKFDNMFRDTKLATPYQLKNAPGPIQRPLHTIFANVPIGSPLAQVPSNSTADEITNSTATSITSKSNTPAPTWASMTAAPFIPSASSPATRSSTKNGTGPLKSTPGINRNRLGQRVDDLDESIPNEDIKRVKKLKLCNVYYLNGADACNNARCTHDHDYNITKNDLKTLRQVARMTPCYFKTECDDPKCIYGHRCPQSQPNSKECWYKEDCRFAGWGHGIDTRICKTTKV</sequence>
<dbReference type="OrthoDB" id="2270193at2759"/>
<evidence type="ECO:0000259" key="2">
    <source>
        <dbReference type="Pfam" id="PF25540"/>
    </source>
</evidence>
<reference evidence="4" key="1">
    <citation type="submission" date="2020-02" db="EMBL/GenBank/DDBJ databases">
        <authorList>
            <person name="Palmer J.M."/>
        </authorList>
    </citation>
    <scope>NUCLEOTIDE SEQUENCE</scope>
    <source>
        <strain evidence="4">EPUS1.4</strain>
        <tissue evidence="4">Thallus</tissue>
    </source>
</reference>
<organism evidence="4 5">
    <name type="scientific">Endocarpon pusillum</name>
    <dbReference type="NCBI Taxonomy" id="364733"/>
    <lineage>
        <taxon>Eukaryota</taxon>
        <taxon>Fungi</taxon>
        <taxon>Dikarya</taxon>
        <taxon>Ascomycota</taxon>
        <taxon>Pezizomycotina</taxon>
        <taxon>Eurotiomycetes</taxon>
        <taxon>Chaetothyriomycetidae</taxon>
        <taxon>Verrucariales</taxon>
        <taxon>Verrucariaceae</taxon>
        <taxon>Endocarpon</taxon>
    </lineage>
</organism>
<dbReference type="AlphaFoldDB" id="A0A8H7AES6"/>
<dbReference type="InterPro" id="IPR057683">
    <property type="entry name" value="DUF7923"/>
</dbReference>
<feature type="compositionally biased region" description="Low complexity" evidence="1">
    <location>
        <begin position="376"/>
        <end position="386"/>
    </location>
</feature>
<feature type="domain" description="DUF7923" evidence="2">
    <location>
        <begin position="115"/>
        <end position="299"/>
    </location>
</feature>